<dbReference type="GeneID" id="25455614"/>
<feature type="transmembrane region" description="Helical" evidence="1">
    <location>
        <begin position="38"/>
        <end position="59"/>
    </location>
</feature>
<protein>
    <submittedName>
        <fullName evidence="2">Pentapeptide repeat family protein</fullName>
    </submittedName>
</protein>
<keyword evidence="1" id="KW-1133">Transmembrane helix</keyword>
<accession>A0A0E3WQZ1</accession>
<dbReference type="Pfam" id="PF00805">
    <property type="entry name" value="Pentapeptide"/>
    <property type="match status" value="2"/>
</dbReference>
<dbReference type="KEGG" id="mmac:MSMAC_2165"/>
<keyword evidence="1" id="KW-0812">Transmembrane</keyword>
<dbReference type="Proteomes" id="UP000033071">
    <property type="component" value="Chromosome"/>
</dbReference>
<dbReference type="EMBL" id="CP009514">
    <property type="protein sequence ID" value="AKB72055.1"/>
    <property type="molecule type" value="Genomic_DNA"/>
</dbReference>
<keyword evidence="1" id="KW-0472">Membrane</keyword>
<dbReference type="RefSeq" id="WP_052727614.1">
    <property type="nucleotide sequence ID" value="NZ_CP009514.1"/>
</dbReference>
<reference evidence="2 3" key="1">
    <citation type="submission" date="2014-07" db="EMBL/GenBank/DDBJ databases">
        <title>Methanogenic archaea and the global carbon cycle.</title>
        <authorList>
            <person name="Henriksen J.R."/>
            <person name="Luke J."/>
            <person name="Reinhart S."/>
            <person name="Benedict M.N."/>
            <person name="Youngblut N.D."/>
            <person name="Metcalf M.E."/>
            <person name="Whitaker R.J."/>
            <person name="Metcalf W.W."/>
        </authorList>
    </citation>
    <scope>NUCLEOTIDE SEQUENCE [LARGE SCALE GENOMIC DNA]</scope>
    <source>
        <strain evidence="2 3">C16</strain>
    </source>
</reference>
<dbReference type="AlphaFoldDB" id="A0A0E3WQZ1"/>
<dbReference type="PANTHER" id="PTHR14136">
    <property type="entry name" value="BTB_POZ DOMAIN-CONTAINING PROTEIN KCTD9"/>
    <property type="match status" value="1"/>
</dbReference>
<gene>
    <name evidence="2" type="ORF">MSMAC_2165</name>
</gene>
<dbReference type="PANTHER" id="PTHR14136:SF17">
    <property type="entry name" value="BTB_POZ DOMAIN-CONTAINING PROTEIN KCTD9"/>
    <property type="match status" value="1"/>
</dbReference>
<evidence type="ECO:0000256" key="1">
    <source>
        <dbReference type="SAM" id="Phobius"/>
    </source>
</evidence>
<evidence type="ECO:0000313" key="3">
    <source>
        <dbReference type="Proteomes" id="UP000033071"/>
    </source>
</evidence>
<dbReference type="InterPro" id="IPR051082">
    <property type="entry name" value="Pentapeptide-BTB/POZ_domain"/>
</dbReference>
<feature type="transmembrane region" description="Helical" evidence="1">
    <location>
        <begin position="79"/>
        <end position="100"/>
    </location>
</feature>
<dbReference type="SUPFAM" id="SSF141571">
    <property type="entry name" value="Pentapeptide repeat-like"/>
    <property type="match status" value="1"/>
</dbReference>
<evidence type="ECO:0000313" key="2">
    <source>
        <dbReference type="EMBL" id="AKB72055.1"/>
    </source>
</evidence>
<name>A0A0E3WQZ1_METMZ</name>
<organism evidence="2 3">
    <name type="scientific">Methanosarcina mazei C16</name>
    <dbReference type="NCBI Taxonomy" id="1434113"/>
    <lineage>
        <taxon>Archaea</taxon>
        <taxon>Methanobacteriati</taxon>
        <taxon>Methanobacteriota</taxon>
        <taxon>Stenosarchaea group</taxon>
        <taxon>Methanomicrobia</taxon>
        <taxon>Methanosarcinales</taxon>
        <taxon>Methanosarcinaceae</taxon>
        <taxon>Methanosarcina</taxon>
    </lineage>
</organism>
<dbReference type="Gene3D" id="2.160.20.80">
    <property type="entry name" value="E3 ubiquitin-protein ligase SopA"/>
    <property type="match status" value="1"/>
</dbReference>
<sequence>MAKEECMDLREAFKKYKQSKIPSVSEIREKASQHSKTSLFIVIILVALLLLALQFIPHFQVAQFKITNPKDLADAENSYRATLAQILGGIAVGIGIYYTWQRNNIAQEGQITERFTRAVDQLGAVDKDGDPAIEIRLGGIYALERIANESDKDYLPIMEILTAYVKKNASIEDSKVKEQNKIRLDIQTILTVIGRCKYPISDGEYSRLDMSKIFAAHVDLQEASFGDIDFDEANFEGAFLPSSILEGTNFCRTNLKNAKLVACNLEQALLSKANLEGSVLAMANLKGAHLNGTNLKGANLQWSNLEKADLEEANLEETNLIETENLTIEQLSKVKTLYKTKLDPELEKPLREKYPALFDESDQDEP</sequence>
<dbReference type="PATRIC" id="fig|1434113.4.peg.2696"/>
<dbReference type="HOGENOM" id="CLU_033401_0_0_2"/>
<dbReference type="InterPro" id="IPR001646">
    <property type="entry name" value="5peptide_repeat"/>
</dbReference>
<proteinExistence type="predicted"/>